<protein>
    <recommendedName>
        <fullName evidence="3">DUF4249 domain-containing protein</fullName>
    </recommendedName>
</protein>
<dbReference type="Proteomes" id="UP000236654">
    <property type="component" value="Unassembled WGS sequence"/>
</dbReference>
<name>A0A2I0R365_9FLAO</name>
<dbReference type="RefSeq" id="WP_101334398.1">
    <property type="nucleotide sequence ID" value="NZ_PJNI01000007.1"/>
</dbReference>
<comment type="caution">
    <text evidence="1">The sequence shown here is derived from an EMBL/GenBank/DDBJ whole genome shotgun (WGS) entry which is preliminary data.</text>
</comment>
<dbReference type="EMBL" id="PJNI01000007">
    <property type="protein sequence ID" value="PKR81016.1"/>
    <property type="molecule type" value="Genomic_DNA"/>
</dbReference>
<dbReference type="OrthoDB" id="1491128at2"/>
<organism evidence="1 2">
    <name type="scientific">Brumimicrobium salinarum</name>
    <dbReference type="NCBI Taxonomy" id="2058658"/>
    <lineage>
        <taxon>Bacteria</taxon>
        <taxon>Pseudomonadati</taxon>
        <taxon>Bacteroidota</taxon>
        <taxon>Flavobacteriia</taxon>
        <taxon>Flavobacteriales</taxon>
        <taxon>Crocinitomicaceae</taxon>
        <taxon>Brumimicrobium</taxon>
    </lineage>
</organism>
<dbReference type="AlphaFoldDB" id="A0A2I0R365"/>
<reference evidence="1 2" key="1">
    <citation type="submission" date="2017-12" db="EMBL/GenBank/DDBJ databases">
        <title>The draft genome sequence of Brumimicrobium saltpan LHR20.</title>
        <authorList>
            <person name="Do Z.-J."/>
            <person name="Luo H.-R."/>
        </authorList>
    </citation>
    <scope>NUCLEOTIDE SEQUENCE [LARGE SCALE GENOMIC DNA]</scope>
    <source>
        <strain evidence="1 2">LHR20</strain>
    </source>
</reference>
<evidence type="ECO:0008006" key="3">
    <source>
        <dbReference type="Google" id="ProtNLM"/>
    </source>
</evidence>
<evidence type="ECO:0000313" key="2">
    <source>
        <dbReference type="Proteomes" id="UP000236654"/>
    </source>
</evidence>
<accession>A0A2I0R365</accession>
<proteinExistence type="predicted"/>
<evidence type="ECO:0000313" key="1">
    <source>
        <dbReference type="EMBL" id="PKR81016.1"/>
    </source>
</evidence>
<gene>
    <name evidence="1" type="ORF">CW751_07570</name>
</gene>
<sequence>MIKKIFFLLASASFIYGCNTEFSVNGEYVEQPIVHFLLDQGKEYQFLKLNKTFLKEGNSLEFAKEPELSYFDNVVATVKEIKNGSTLREWTLEDTVIQNKKDGVFYGPEQKLYFFKPAALPSNIPTSIPKYLDEDAIYRLNINIDNGNHIVEGQTELVKGVSINSPLQNSAFNFVKKYGGAKEYASTAIVFSLGNGATFKTELGFNYREYTASGNTDKTIKYTLGERSNTDLVGSTSSIFAEGEVFYEVLKNKIQPNSDVTKRTVRGMEITLTAGSSDLYTYMLTNEPTSSLAQNQPTYSNVEGALGIFSSRVTVRQYKPYYNNLNNRRSLDVNSTDELCEGPYTAPFKFCSDIPEDNIRSFSCN</sequence>
<dbReference type="PROSITE" id="PS51257">
    <property type="entry name" value="PROKAR_LIPOPROTEIN"/>
    <property type="match status" value="1"/>
</dbReference>
<keyword evidence="2" id="KW-1185">Reference proteome</keyword>